<dbReference type="EMBL" id="OU015567">
    <property type="protein sequence ID" value="CAG5113902.1"/>
    <property type="molecule type" value="Genomic_DNA"/>
</dbReference>
<dbReference type="Proteomes" id="UP001158576">
    <property type="component" value="Chromosome 2"/>
</dbReference>
<dbReference type="CDD" id="cd00024">
    <property type="entry name" value="CD_CSD"/>
    <property type="match status" value="1"/>
</dbReference>
<feature type="region of interest" description="Disordered" evidence="3">
    <location>
        <begin position="204"/>
        <end position="285"/>
    </location>
</feature>
<dbReference type="PROSITE" id="PS50013">
    <property type="entry name" value="CHROMO_2"/>
    <property type="match status" value="2"/>
</dbReference>
<dbReference type="InterPro" id="IPR008251">
    <property type="entry name" value="Chromo_shadow_dom"/>
</dbReference>
<feature type="compositionally biased region" description="Basic and acidic residues" evidence="3">
    <location>
        <begin position="208"/>
        <end position="218"/>
    </location>
</feature>
<comment type="subcellular location">
    <subcellularLocation>
        <location evidence="1">Nucleus</location>
    </subcellularLocation>
</comment>
<evidence type="ECO:0000313" key="6">
    <source>
        <dbReference type="Proteomes" id="UP001158576"/>
    </source>
</evidence>
<name>A0ABN7TEH5_OIKDI</name>
<dbReference type="SMART" id="SM00300">
    <property type="entry name" value="ChSh"/>
    <property type="match status" value="1"/>
</dbReference>
<dbReference type="PANTHER" id="PTHR22812">
    <property type="entry name" value="CHROMOBOX PROTEIN"/>
    <property type="match status" value="1"/>
</dbReference>
<reference evidence="5 6" key="1">
    <citation type="submission" date="2021-04" db="EMBL/GenBank/DDBJ databases">
        <authorList>
            <person name="Bliznina A."/>
        </authorList>
    </citation>
    <scope>NUCLEOTIDE SEQUENCE [LARGE SCALE GENOMIC DNA]</scope>
</reference>
<dbReference type="PRINTS" id="PR00504">
    <property type="entry name" value="CHROMODOMAIN"/>
</dbReference>
<gene>
    <name evidence="5" type="ORF">OKIOD_LOCUS16757</name>
</gene>
<dbReference type="CDD" id="cd00034">
    <property type="entry name" value="CSD"/>
    <property type="match status" value="1"/>
</dbReference>
<dbReference type="InterPro" id="IPR000953">
    <property type="entry name" value="Chromo/chromo_shadow_dom"/>
</dbReference>
<feature type="domain" description="Chromo" evidence="4">
    <location>
        <begin position="11"/>
        <end position="73"/>
    </location>
</feature>
<dbReference type="InterPro" id="IPR023780">
    <property type="entry name" value="Chromo_domain"/>
</dbReference>
<dbReference type="InterPro" id="IPR023779">
    <property type="entry name" value="Chromodomain_CS"/>
</dbReference>
<dbReference type="InterPro" id="IPR051219">
    <property type="entry name" value="Heterochromatin_chromo-domain"/>
</dbReference>
<feature type="compositionally biased region" description="Polar residues" evidence="3">
    <location>
        <begin position="244"/>
        <end position="265"/>
    </location>
</feature>
<evidence type="ECO:0000313" key="5">
    <source>
        <dbReference type="EMBL" id="CAG5113902.1"/>
    </source>
</evidence>
<evidence type="ECO:0000256" key="1">
    <source>
        <dbReference type="ARBA" id="ARBA00004123"/>
    </source>
</evidence>
<dbReference type="InterPro" id="IPR016197">
    <property type="entry name" value="Chromo-like_dom_sf"/>
</dbReference>
<dbReference type="InterPro" id="IPR017984">
    <property type="entry name" value="Chromo_dom_subgr"/>
</dbReference>
<protein>
    <submittedName>
        <fullName evidence="5">Oidioi.mRNA.OKI2018_I69.chr2.g7992.t1.cds</fullName>
    </submittedName>
</protein>
<sequence length="489" mass="55483">MSEVESSDDEYEVEAILDTRKKKIKGAVREYLIKWKGYDNEEDNTWEPEENLDCTDILKEFKKKNLPRLAKKIKEKNNKKKRKRPESEEKKIISDASDTDLGDESTAIHPKKLKHNDSQKVYPQEDSAARKIKKERESGDRIAKQRKVSEVIDLDSEGSEGSQKISKRRIRVTQKRRTWSNLIPENEALSDDDQDSVISGMSGTVTIAKEKKISDKSDTLSSTKKKQPFQPTETNLPVQVPVEAQTSQSQENAAKENTPSTSGVEPTSAEIKNEKETTPRKHVSGFDQGLVPEEIVGATDINGFKFLVKWKDYPKYEFIEREVANKKIPQLVIAFYQARVHFDHDQTYENMEKTAEGYSFELQINTKLSCYKSAQKLRSHLVEKLDCDRTTILPLEFHHSREVVAKKREELTNYALHKVKNNAKTTAKQMGVRLGALKSISDVELTESFMNTGAAGDSNELSQVLNKKSKTKIIAASVKATFSILPANS</sequence>
<feature type="compositionally biased region" description="Basic residues" evidence="3">
    <location>
        <begin position="70"/>
        <end position="84"/>
    </location>
</feature>
<dbReference type="SMART" id="SM00298">
    <property type="entry name" value="CHROMO"/>
    <property type="match status" value="2"/>
</dbReference>
<dbReference type="PROSITE" id="PS00598">
    <property type="entry name" value="CHROMO_1"/>
    <property type="match status" value="1"/>
</dbReference>
<feature type="region of interest" description="Disordered" evidence="3">
    <location>
        <begin position="70"/>
        <end position="148"/>
    </location>
</feature>
<dbReference type="SUPFAM" id="SSF54160">
    <property type="entry name" value="Chromo domain-like"/>
    <property type="match status" value="2"/>
</dbReference>
<dbReference type="Pfam" id="PF01393">
    <property type="entry name" value="Chromo_shadow"/>
    <property type="match status" value="1"/>
</dbReference>
<evidence type="ECO:0000259" key="4">
    <source>
        <dbReference type="PROSITE" id="PS50013"/>
    </source>
</evidence>
<organism evidence="5 6">
    <name type="scientific">Oikopleura dioica</name>
    <name type="common">Tunicate</name>
    <dbReference type="NCBI Taxonomy" id="34765"/>
    <lineage>
        <taxon>Eukaryota</taxon>
        <taxon>Metazoa</taxon>
        <taxon>Chordata</taxon>
        <taxon>Tunicata</taxon>
        <taxon>Appendicularia</taxon>
        <taxon>Copelata</taxon>
        <taxon>Oikopleuridae</taxon>
        <taxon>Oikopleura</taxon>
    </lineage>
</organism>
<dbReference type="Gene3D" id="2.40.50.40">
    <property type="match status" value="2"/>
</dbReference>
<accession>A0ABN7TEH5</accession>
<keyword evidence="6" id="KW-1185">Reference proteome</keyword>
<evidence type="ECO:0000256" key="2">
    <source>
        <dbReference type="ARBA" id="ARBA00023242"/>
    </source>
</evidence>
<evidence type="ECO:0000256" key="3">
    <source>
        <dbReference type="SAM" id="MobiDB-lite"/>
    </source>
</evidence>
<feature type="domain" description="Chromo" evidence="4">
    <location>
        <begin position="290"/>
        <end position="347"/>
    </location>
</feature>
<feature type="compositionally biased region" description="Basic and acidic residues" evidence="3">
    <location>
        <begin position="134"/>
        <end position="148"/>
    </location>
</feature>
<dbReference type="Pfam" id="PF00385">
    <property type="entry name" value="Chromo"/>
    <property type="match status" value="1"/>
</dbReference>
<keyword evidence="2" id="KW-0539">Nucleus</keyword>
<proteinExistence type="predicted"/>